<proteinExistence type="predicted"/>
<keyword evidence="2" id="KW-1133">Transmembrane helix</keyword>
<feature type="compositionally biased region" description="Pro residues" evidence="1">
    <location>
        <begin position="224"/>
        <end position="233"/>
    </location>
</feature>
<feature type="compositionally biased region" description="Low complexity" evidence="1">
    <location>
        <begin position="160"/>
        <end position="202"/>
    </location>
</feature>
<dbReference type="AlphaFoldDB" id="A0A1C4WKG3"/>
<evidence type="ECO:0000256" key="2">
    <source>
        <dbReference type="SAM" id="Phobius"/>
    </source>
</evidence>
<dbReference type="SUPFAM" id="SSF50494">
    <property type="entry name" value="Trypsin-like serine proteases"/>
    <property type="match status" value="1"/>
</dbReference>
<dbReference type="GO" id="GO:0006508">
    <property type="term" value="P:proteolysis"/>
    <property type="evidence" value="ECO:0007669"/>
    <property type="project" value="InterPro"/>
</dbReference>
<dbReference type="Proteomes" id="UP000198551">
    <property type="component" value="Unassembled WGS sequence"/>
</dbReference>
<keyword evidence="4" id="KW-1185">Reference proteome</keyword>
<dbReference type="GO" id="GO:0004252">
    <property type="term" value="F:serine-type endopeptidase activity"/>
    <property type="evidence" value="ECO:0007669"/>
    <property type="project" value="InterPro"/>
</dbReference>
<dbReference type="InterPro" id="IPR009003">
    <property type="entry name" value="Peptidase_S1_PA"/>
</dbReference>
<feature type="compositionally biased region" description="Pro residues" evidence="1">
    <location>
        <begin position="71"/>
        <end position="82"/>
    </location>
</feature>
<protein>
    <submittedName>
        <fullName evidence="3">Trypsin-like peptidase domain-containing protein</fullName>
    </submittedName>
</protein>
<dbReference type="EMBL" id="FMCV01000005">
    <property type="protein sequence ID" value="SCE96623.1"/>
    <property type="molecule type" value="Genomic_DNA"/>
</dbReference>
<feature type="region of interest" description="Disordered" evidence="1">
    <location>
        <begin position="1"/>
        <end position="234"/>
    </location>
</feature>
<dbReference type="PANTHER" id="PTHR43019:SF23">
    <property type="entry name" value="PROTEASE DO-LIKE 5, CHLOROPLASTIC"/>
    <property type="match status" value="1"/>
</dbReference>
<sequence length="506" mass="49989">MTGGYGTGDDVPGHGGGDTAADRPGPLPPRFAPPTGPAPAPGSFPGGSEWGGTPGHPARAAVQPPAGYPGRPDPAGGPPPTPNAASSGVATPPAPAQPSPYGAASGQPPYGAASGQPSYGAASGQPSYGGAPAEPGRSSYGFGPAQPPSSGAVPAQTSRPAAAAYPGQPAASPSYPGGPGAPSYPGSSGSGPSYPGQPVSGPAYPGQPVSGPAYPGQPVSGPSQPGPAYPGQPAPIGGFGAPAAGPASRRSRVAVVALTLAAVLTVVTGVQAYQIYRLDDRLAAADKRMAEGQGADAGRLDGLEERAGSLEKQADAAFNPEAVASAVLPSVFRVRAGQFTGTAFAVGKAPSGGGTTLLTNFHVVESVFTAGERKVFLERKDQRFEATIIATDKDKDLAQLRTTAKFTGLVAARNPVRSGQQIIVVGAPLGLQDSVTTGVVSAFREDERGGGPVIQFDAPINPGNSGGPVINGSKEVVGIATAKARNAEGIGLAVPIKTACDRFRLC</sequence>
<evidence type="ECO:0000256" key="1">
    <source>
        <dbReference type="SAM" id="MobiDB-lite"/>
    </source>
</evidence>
<accession>A0A1C4WKG3</accession>
<feature type="compositionally biased region" description="Pro residues" evidence="1">
    <location>
        <begin position="25"/>
        <end position="42"/>
    </location>
</feature>
<keyword evidence="2" id="KW-0812">Transmembrane</keyword>
<feature type="compositionally biased region" description="Gly residues" evidence="1">
    <location>
        <begin position="1"/>
        <end position="18"/>
    </location>
</feature>
<dbReference type="PANTHER" id="PTHR43019">
    <property type="entry name" value="SERINE ENDOPROTEASE DEGS"/>
    <property type="match status" value="1"/>
</dbReference>
<dbReference type="PRINTS" id="PR00834">
    <property type="entry name" value="PROTEASES2C"/>
</dbReference>
<dbReference type="InterPro" id="IPR001940">
    <property type="entry name" value="Peptidase_S1C"/>
</dbReference>
<feature type="transmembrane region" description="Helical" evidence="2">
    <location>
        <begin position="253"/>
        <end position="273"/>
    </location>
</feature>
<name>A0A1C4WKG3_9ACTN</name>
<dbReference type="Pfam" id="PF13365">
    <property type="entry name" value="Trypsin_2"/>
    <property type="match status" value="1"/>
</dbReference>
<reference evidence="4" key="1">
    <citation type="submission" date="2016-06" db="EMBL/GenBank/DDBJ databases">
        <authorList>
            <person name="Varghese N."/>
        </authorList>
    </citation>
    <scope>NUCLEOTIDE SEQUENCE [LARGE SCALE GENOMIC DNA]</scope>
    <source>
        <strain evidence="4">DSM 45555</strain>
    </source>
</reference>
<evidence type="ECO:0000313" key="4">
    <source>
        <dbReference type="Proteomes" id="UP000198551"/>
    </source>
</evidence>
<dbReference type="Gene3D" id="2.40.10.10">
    <property type="entry name" value="Trypsin-like serine proteases"/>
    <property type="match status" value="2"/>
</dbReference>
<gene>
    <name evidence="3" type="ORF">GA0070215_10576</name>
</gene>
<keyword evidence="2" id="KW-0472">Membrane</keyword>
<organism evidence="3 4">
    <name type="scientific">Micromonospora marina</name>
    <dbReference type="NCBI Taxonomy" id="307120"/>
    <lineage>
        <taxon>Bacteria</taxon>
        <taxon>Bacillati</taxon>
        <taxon>Actinomycetota</taxon>
        <taxon>Actinomycetes</taxon>
        <taxon>Micromonosporales</taxon>
        <taxon>Micromonosporaceae</taxon>
        <taxon>Micromonospora</taxon>
    </lineage>
</organism>
<evidence type="ECO:0000313" key="3">
    <source>
        <dbReference type="EMBL" id="SCE96623.1"/>
    </source>
</evidence>
<dbReference type="InterPro" id="IPR043504">
    <property type="entry name" value="Peptidase_S1_PA_chymotrypsin"/>
</dbReference>
<feature type="compositionally biased region" description="Gly residues" evidence="1">
    <location>
        <begin position="44"/>
        <end position="54"/>
    </location>
</feature>
<dbReference type="RefSeq" id="WP_091043901.1">
    <property type="nucleotide sequence ID" value="NZ_FMCV01000005.1"/>
</dbReference>